<dbReference type="Gene3D" id="3.10.450.620">
    <property type="entry name" value="JHP933, nucleotidyltransferase-like core domain"/>
    <property type="match status" value="1"/>
</dbReference>
<dbReference type="Proteomes" id="UP000183471">
    <property type="component" value="Unassembled WGS sequence"/>
</dbReference>
<dbReference type="RefSeq" id="WP_107797571.1">
    <property type="nucleotide sequence ID" value="NZ_FNKY01000001.1"/>
</dbReference>
<dbReference type="InterPro" id="IPR014942">
    <property type="entry name" value="AbiEii"/>
</dbReference>
<protein>
    <submittedName>
        <fullName evidence="1">Predicted nucleotidyltransferase component of viral defense system</fullName>
    </submittedName>
</protein>
<comment type="caution">
    <text evidence="1">The sequence shown here is derived from an EMBL/GenBank/DDBJ whole genome shotgun (WGS) entry which is preliminary data.</text>
</comment>
<accession>A0ABY0TGH9</accession>
<dbReference type="Pfam" id="PF08843">
    <property type="entry name" value="AbiEii"/>
    <property type="match status" value="1"/>
</dbReference>
<dbReference type="EMBL" id="FNKY01000001">
    <property type="protein sequence ID" value="SDQ79463.1"/>
    <property type="molecule type" value="Genomic_DNA"/>
</dbReference>
<proteinExistence type="predicted"/>
<organism evidence="1 2">
    <name type="scientific">Nitrosospira multiformis</name>
    <dbReference type="NCBI Taxonomy" id="1231"/>
    <lineage>
        <taxon>Bacteria</taxon>
        <taxon>Pseudomonadati</taxon>
        <taxon>Pseudomonadota</taxon>
        <taxon>Betaproteobacteria</taxon>
        <taxon>Nitrosomonadales</taxon>
        <taxon>Nitrosomonadaceae</taxon>
        <taxon>Nitrosospira</taxon>
    </lineage>
</organism>
<reference evidence="1 2" key="1">
    <citation type="submission" date="2016-10" db="EMBL/GenBank/DDBJ databases">
        <authorList>
            <person name="Varghese N."/>
            <person name="Submissions S."/>
        </authorList>
    </citation>
    <scope>NUCLEOTIDE SEQUENCE [LARGE SCALE GENOMIC DNA]</scope>
    <source>
        <strain evidence="1 2">Nl1</strain>
    </source>
</reference>
<evidence type="ECO:0000313" key="2">
    <source>
        <dbReference type="Proteomes" id="UP000183471"/>
    </source>
</evidence>
<evidence type="ECO:0000313" key="1">
    <source>
        <dbReference type="EMBL" id="SDQ79463.1"/>
    </source>
</evidence>
<name>A0ABY0TGH9_9PROT</name>
<gene>
    <name evidence="1" type="ORF">SAMN05216402_2314</name>
</gene>
<sequence length="296" mass="33775">MIDLQAWVESEDQIDRKTFRRAVQLILRGIAQSPILSSIMIMKGGVLLAIRYQSSRFTRDIDFSTSQRIQDVDIPALLNTIKEALVPISADNEYALALRLQSHEIRPPNRPDVSFPTLQMRIGYVSRLEPRSMKRLEATGSAQVVQVDYSFNEWASETEKESIDGGSLSMYTFHDLIAEKLRSVLQQPIRERGRYQDIYDLFLLLQIGHPPEEADREAVFRKLLEACRERQVPLHRAAMRDPKVIGLSNQQYSTALPSLISGELPSFDTAYSAVQNFFESLPWDTMTIGNDRARLS</sequence>
<keyword evidence="2" id="KW-1185">Reference proteome</keyword>